<evidence type="ECO:0000313" key="11">
    <source>
        <dbReference type="Proteomes" id="UP000240760"/>
    </source>
</evidence>
<keyword evidence="8" id="KW-0472">Membrane</keyword>
<gene>
    <name evidence="10" type="ORF">M440DRAFT_1403556</name>
</gene>
<evidence type="ECO:0000256" key="9">
    <source>
        <dbReference type="ARBA" id="ARBA00023180"/>
    </source>
</evidence>
<dbReference type="STRING" id="983965.A0A2T4BY46"/>
<dbReference type="Pfam" id="PF11051">
    <property type="entry name" value="Mannosyl_trans3"/>
    <property type="match status" value="1"/>
</dbReference>
<dbReference type="GO" id="GO:0005794">
    <property type="term" value="C:Golgi apparatus"/>
    <property type="evidence" value="ECO:0007669"/>
    <property type="project" value="TreeGrafter"/>
</dbReference>
<keyword evidence="5" id="KW-0812">Transmembrane</keyword>
<dbReference type="GO" id="GO:0016020">
    <property type="term" value="C:membrane"/>
    <property type="evidence" value="ECO:0007669"/>
    <property type="project" value="UniProtKB-SubCell"/>
</dbReference>
<accession>A0A2T4BY46</accession>
<evidence type="ECO:0000256" key="1">
    <source>
        <dbReference type="ARBA" id="ARBA00004606"/>
    </source>
</evidence>
<keyword evidence="11" id="KW-1185">Reference proteome</keyword>
<dbReference type="EMBL" id="KZ679136">
    <property type="protein sequence ID" value="PTB74195.1"/>
    <property type="molecule type" value="Genomic_DNA"/>
</dbReference>
<sequence>MLRISCRFRSCFDRSPGKFVLFVAVTIVLCYAFGNVARDAAIDTVYAQLHINESLRDILRTSKYYQRHPITPPYKDQFWETGQRSRNLSRWITDLDGPWGSELTENERKMLVSAIETTASSLFPFLNPAPGKKGSQTPLRDLRRSFTKGSRGIVIPAGGSELQIRFTGHLISTLRDVFGCSLPIELAYAGDGDLPEYRRDALLSLDKTNNTRLLNVWTVFDDTTLRLRRKGWAIKPFAALASKFEHVIVVDADAVFLQSPEVLFEQRAYVDNGAYLFHDRLLWQHAFQGRHDWWRDQIKEPSAAMNKSLVWTDDYAEECDSGVVVLDKSRTEVLVGLLHIAWQNSNDVRDEVSYKMTYGDKETWWLGLELAGSRYEFEKHYGSIVGWEKEGEGESKAVCSFVIAHTDEGDRLLWYNGSLLKNKLVDAHGYEVPLYWMMDGEWEKGGKKEMSCMVKGERRWLGGDEISVLQRSIEAAIRVDEALARAEAEYQAKIKAEAEAEVEADDA</sequence>
<keyword evidence="3" id="KW-0328">Glycosyltransferase</keyword>
<keyword evidence="4 10" id="KW-0808">Transferase</keyword>
<keyword evidence="9" id="KW-0325">Glycoprotein</keyword>
<keyword evidence="6" id="KW-0735">Signal-anchor</keyword>
<dbReference type="Proteomes" id="UP000240760">
    <property type="component" value="Unassembled WGS sequence"/>
</dbReference>
<dbReference type="OrthoDB" id="430354at2759"/>
<keyword evidence="7" id="KW-1133">Transmembrane helix</keyword>
<evidence type="ECO:0000256" key="7">
    <source>
        <dbReference type="ARBA" id="ARBA00022989"/>
    </source>
</evidence>
<comment type="subcellular location">
    <subcellularLocation>
        <location evidence="1">Membrane</location>
        <topology evidence="1">Single-pass type II membrane protein</topology>
    </subcellularLocation>
</comment>
<comment type="similarity">
    <text evidence="2">Belongs to the MNN1/MNT family.</text>
</comment>
<dbReference type="PANTHER" id="PTHR31392:SF1">
    <property type="entry name" value="ALPHA-1,3-MANNOSYLTRANSFERASE MNN1-RELATED"/>
    <property type="match status" value="1"/>
</dbReference>
<dbReference type="AlphaFoldDB" id="A0A2T4BY46"/>
<proteinExistence type="inferred from homology"/>
<dbReference type="SUPFAM" id="SSF53448">
    <property type="entry name" value="Nucleotide-diphospho-sugar transferases"/>
    <property type="match status" value="1"/>
</dbReference>
<evidence type="ECO:0000313" key="10">
    <source>
        <dbReference type="EMBL" id="PTB74195.1"/>
    </source>
</evidence>
<protein>
    <submittedName>
        <fullName evidence="10">Glycosyltransferase family 71 protein</fullName>
    </submittedName>
</protein>
<dbReference type="GO" id="GO:0000033">
    <property type="term" value="F:alpha-1,3-mannosyltransferase activity"/>
    <property type="evidence" value="ECO:0007669"/>
    <property type="project" value="TreeGrafter"/>
</dbReference>
<dbReference type="GO" id="GO:0006493">
    <property type="term" value="P:protein O-linked glycosylation"/>
    <property type="evidence" value="ECO:0007669"/>
    <property type="project" value="TreeGrafter"/>
</dbReference>
<evidence type="ECO:0000256" key="3">
    <source>
        <dbReference type="ARBA" id="ARBA00022676"/>
    </source>
</evidence>
<evidence type="ECO:0000256" key="4">
    <source>
        <dbReference type="ARBA" id="ARBA00022679"/>
    </source>
</evidence>
<evidence type="ECO:0000256" key="8">
    <source>
        <dbReference type="ARBA" id="ARBA00023136"/>
    </source>
</evidence>
<evidence type="ECO:0000256" key="5">
    <source>
        <dbReference type="ARBA" id="ARBA00022692"/>
    </source>
</evidence>
<dbReference type="InterPro" id="IPR022751">
    <property type="entry name" value="Alpha_mannosyltransferase"/>
</dbReference>
<evidence type="ECO:0000256" key="6">
    <source>
        <dbReference type="ARBA" id="ARBA00022968"/>
    </source>
</evidence>
<dbReference type="InterPro" id="IPR029044">
    <property type="entry name" value="Nucleotide-diphossugar_trans"/>
</dbReference>
<organism evidence="10 11">
    <name type="scientific">Trichoderma longibrachiatum ATCC 18648</name>
    <dbReference type="NCBI Taxonomy" id="983965"/>
    <lineage>
        <taxon>Eukaryota</taxon>
        <taxon>Fungi</taxon>
        <taxon>Dikarya</taxon>
        <taxon>Ascomycota</taxon>
        <taxon>Pezizomycotina</taxon>
        <taxon>Sordariomycetes</taxon>
        <taxon>Hypocreomycetidae</taxon>
        <taxon>Hypocreales</taxon>
        <taxon>Hypocreaceae</taxon>
        <taxon>Trichoderma</taxon>
    </lineage>
</organism>
<dbReference type="PANTHER" id="PTHR31392">
    <property type="entry name" value="ALPHA-1,3-MANNOSYLTRANSFERASE MNN1-RELATED"/>
    <property type="match status" value="1"/>
</dbReference>
<reference evidence="10 11" key="1">
    <citation type="submission" date="2016-07" db="EMBL/GenBank/DDBJ databases">
        <title>Multiple horizontal gene transfer events from other fungi enriched the ability of initially mycotrophic Trichoderma (Ascomycota) to feed on dead plant biomass.</title>
        <authorList>
            <consortium name="DOE Joint Genome Institute"/>
            <person name="Aerts A."/>
            <person name="Atanasova L."/>
            <person name="Chenthamara K."/>
            <person name="Zhang J."/>
            <person name="Grujic M."/>
            <person name="Henrissat B."/>
            <person name="Kuo A."/>
            <person name="Salamov A."/>
            <person name="Lipzen A."/>
            <person name="Labutti K."/>
            <person name="Barry K."/>
            <person name="Miao Y."/>
            <person name="Rahimi M.J."/>
            <person name="Shen Q."/>
            <person name="Grigoriev I.V."/>
            <person name="Kubicek C.P."/>
            <person name="Druzhinina I.S."/>
        </authorList>
    </citation>
    <scope>NUCLEOTIDE SEQUENCE [LARGE SCALE GENOMIC DNA]</scope>
    <source>
        <strain evidence="10 11">ATCC 18648</strain>
    </source>
</reference>
<name>A0A2T4BY46_TRILO</name>
<evidence type="ECO:0000256" key="2">
    <source>
        <dbReference type="ARBA" id="ARBA00009105"/>
    </source>
</evidence>